<evidence type="ECO:0000313" key="8">
    <source>
        <dbReference type="EMBL" id="KAK8097108.1"/>
    </source>
</evidence>
<feature type="transmembrane region" description="Helical" evidence="6">
    <location>
        <begin position="190"/>
        <end position="209"/>
    </location>
</feature>
<keyword evidence="4 6" id="KW-1133">Transmembrane helix</keyword>
<dbReference type="SUPFAM" id="SSF103473">
    <property type="entry name" value="MFS general substrate transporter"/>
    <property type="match status" value="1"/>
</dbReference>
<comment type="caution">
    <text evidence="8">The sequence shown here is derived from an EMBL/GenBank/DDBJ whole genome shotgun (WGS) entry which is preliminary data.</text>
</comment>
<evidence type="ECO:0000256" key="5">
    <source>
        <dbReference type="ARBA" id="ARBA00023136"/>
    </source>
</evidence>
<feature type="transmembrane region" description="Helical" evidence="6">
    <location>
        <begin position="326"/>
        <end position="345"/>
    </location>
</feature>
<feature type="transmembrane region" description="Helical" evidence="6">
    <location>
        <begin position="387"/>
        <end position="405"/>
    </location>
</feature>
<dbReference type="Gene3D" id="1.20.1250.20">
    <property type="entry name" value="MFS general substrate transporter like domains"/>
    <property type="match status" value="1"/>
</dbReference>
<sequence length="503" mass="52693">MPPVLQIALDMSIIGTAIPMITTEFNSMADAGWYGSAFFLALASFISAWGKAYKFFSLRIVYVVAVFLFEVGSLLCALAPNSIALICGRAIQGLGGAGIAGGGYTITAFVCPPRIQPIVIGLMGSVFTVASIAGPLLGGVFTSNVTWRWCFYINLPIGGLTMFAMLVWFRTPAAAKVSHGTPWPEILLSFDPIGSALVFAGVLSFFLAIQWGGVAYAWNSATEIGLLVGCIVILILFAANEWYQGDRALIVYRLLGKRSIGATAGFIFFLNAGNIALQYQLPIYFQAIRGDSPVQSGIKMIPSILATALATAVGSGLAGKLQVFQPFLIASGIISTIGCGLIFTFDLEESLGAVIGYQILYGVGTGLGVQLPNLVATVTSAAEDVSTAVSTVSFFMLLAGGWGVAVTDAILNNVLEHKVPQYVPGLDGHTVLAVGAAGIKDAFTGDVLKGVRLAYLDGLHAGWALGTAAFGITILWALFPQWPGRLTAPVGVMDSKHATAAVV</sequence>
<feature type="transmembrane region" description="Helical" evidence="6">
    <location>
        <begin position="61"/>
        <end position="84"/>
    </location>
</feature>
<dbReference type="PANTHER" id="PTHR23501">
    <property type="entry name" value="MAJOR FACILITATOR SUPERFAMILY"/>
    <property type="match status" value="1"/>
</dbReference>
<name>A0AAW0Q8S9_9PEZI</name>
<dbReference type="InterPro" id="IPR011701">
    <property type="entry name" value="MFS"/>
</dbReference>
<gene>
    <name evidence="8" type="ORF">PG999_013052</name>
</gene>
<evidence type="ECO:0000256" key="2">
    <source>
        <dbReference type="ARBA" id="ARBA00022448"/>
    </source>
</evidence>
<dbReference type="PROSITE" id="PS50850">
    <property type="entry name" value="MFS"/>
    <property type="match status" value="1"/>
</dbReference>
<evidence type="ECO:0000256" key="1">
    <source>
        <dbReference type="ARBA" id="ARBA00004141"/>
    </source>
</evidence>
<reference evidence="8 9" key="1">
    <citation type="submission" date="2023-01" db="EMBL/GenBank/DDBJ databases">
        <title>Analysis of 21 Apiospora genomes using comparative genomics revels a genus with tremendous synthesis potential of carbohydrate active enzymes and secondary metabolites.</title>
        <authorList>
            <person name="Sorensen T."/>
        </authorList>
    </citation>
    <scope>NUCLEOTIDE SEQUENCE [LARGE SCALE GENOMIC DNA]</scope>
    <source>
        <strain evidence="8 9">CBS 117206</strain>
    </source>
</reference>
<keyword evidence="9" id="KW-1185">Reference proteome</keyword>
<feature type="transmembrane region" description="Helical" evidence="6">
    <location>
        <begin position="118"/>
        <end position="137"/>
    </location>
</feature>
<dbReference type="Pfam" id="PF07690">
    <property type="entry name" value="MFS_1"/>
    <property type="match status" value="1"/>
</dbReference>
<dbReference type="Proteomes" id="UP001392437">
    <property type="component" value="Unassembled WGS sequence"/>
</dbReference>
<feature type="transmembrane region" description="Helical" evidence="6">
    <location>
        <begin position="31"/>
        <end position="49"/>
    </location>
</feature>
<evidence type="ECO:0000259" key="7">
    <source>
        <dbReference type="PROSITE" id="PS50850"/>
    </source>
</evidence>
<evidence type="ECO:0000256" key="6">
    <source>
        <dbReference type="SAM" id="Phobius"/>
    </source>
</evidence>
<keyword evidence="2" id="KW-0813">Transport</keyword>
<feature type="transmembrane region" description="Helical" evidence="6">
    <location>
        <begin position="90"/>
        <end position="111"/>
    </location>
</feature>
<proteinExistence type="predicted"/>
<evidence type="ECO:0000256" key="4">
    <source>
        <dbReference type="ARBA" id="ARBA00022989"/>
    </source>
</evidence>
<dbReference type="AlphaFoldDB" id="A0AAW0Q8S9"/>
<dbReference type="PANTHER" id="PTHR23501:SF177">
    <property type="entry name" value="MAJOR FACILITATOR SUPERFAMILY (MFS) PROFILE DOMAIN-CONTAINING PROTEIN-RELATED"/>
    <property type="match status" value="1"/>
</dbReference>
<feature type="transmembrane region" description="Helical" evidence="6">
    <location>
        <begin position="215"/>
        <end position="239"/>
    </location>
</feature>
<dbReference type="Gene3D" id="1.20.1720.10">
    <property type="entry name" value="Multidrug resistance protein D"/>
    <property type="match status" value="1"/>
</dbReference>
<feature type="domain" description="Major facilitator superfamily (MFS) profile" evidence="7">
    <location>
        <begin position="1"/>
        <end position="453"/>
    </location>
</feature>
<dbReference type="GO" id="GO:0005886">
    <property type="term" value="C:plasma membrane"/>
    <property type="evidence" value="ECO:0007669"/>
    <property type="project" value="TreeGrafter"/>
</dbReference>
<evidence type="ECO:0000256" key="3">
    <source>
        <dbReference type="ARBA" id="ARBA00022692"/>
    </source>
</evidence>
<feature type="transmembrane region" description="Helical" evidence="6">
    <location>
        <begin position="260"/>
        <end position="280"/>
    </location>
</feature>
<organism evidence="8 9">
    <name type="scientific">Apiospora kogelbergensis</name>
    <dbReference type="NCBI Taxonomy" id="1337665"/>
    <lineage>
        <taxon>Eukaryota</taxon>
        <taxon>Fungi</taxon>
        <taxon>Dikarya</taxon>
        <taxon>Ascomycota</taxon>
        <taxon>Pezizomycotina</taxon>
        <taxon>Sordariomycetes</taxon>
        <taxon>Xylariomycetidae</taxon>
        <taxon>Amphisphaeriales</taxon>
        <taxon>Apiosporaceae</taxon>
        <taxon>Apiospora</taxon>
    </lineage>
</organism>
<dbReference type="InterPro" id="IPR036259">
    <property type="entry name" value="MFS_trans_sf"/>
</dbReference>
<feature type="transmembrane region" description="Helical" evidence="6">
    <location>
        <begin position="300"/>
        <end position="319"/>
    </location>
</feature>
<feature type="transmembrane region" description="Helical" evidence="6">
    <location>
        <begin position="461"/>
        <end position="479"/>
    </location>
</feature>
<keyword evidence="3 6" id="KW-0812">Transmembrane</keyword>
<accession>A0AAW0Q8S9</accession>
<feature type="transmembrane region" description="Helical" evidence="6">
    <location>
        <begin position="149"/>
        <end position="169"/>
    </location>
</feature>
<dbReference type="InterPro" id="IPR020846">
    <property type="entry name" value="MFS_dom"/>
</dbReference>
<comment type="subcellular location">
    <subcellularLocation>
        <location evidence="1">Membrane</location>
        <topology evidence="1">Multi-pass membrane protein</topology>
    </subcellularLocation>
</comment>
<feature type="transmembrane region" description="Helical" evidence="6">
    <location>
        <begin position="351"/>
        <end position="375"/>
    </location>
</feature>
<protein>
    <submittedName>
        <fullName evidence="8">MFS gliotoxin efflux transporter glia</fullName>
    </submittedName>
</protein>
<dbReference type="EMBL" id="JAQQWP010000010">
    <property type="protein sequence ID" value="KAK8097108.1"/>
    <property type="molecule type" value="Genomic_DNA"/>
</dbReference>
<evidence type="ECO:0000313" key="9">
    <source>
        <dbReference type="Proteomes" id="UP001392437"/>
    </source>
</evidence>
<keyword evidence="5 6" id="KW-0472">Membrane</keyword>
<dbReference type="GO" id="GO:0022857">
    <property type="term" value="F:transmembrane transporter activity"/>
    <property type="evidence" value="ECO:0007669"/>
    <property type="project" value="InterPro"/>
</dbReference>